<dbReference type="EMBL" id="SSMQ01000045">
    <property type="protein sequence ID" value="TKD00690.1"/>
    <property type="molecule type" value="Genomic_DNA"/>
</dbReference>
<comment type="caution">
    <text evidence="2">The sequence shown here is derived from an EMBL/GenBank/DDBJ whole genome shotgun (WGS) entry which is preliminary data.</text>
</comment>
<evidence type="ECO:0008006" key="4">
    <source>
        <dbReference type="Google" id="ProtNLM"/>
    </source>
</evidence>
<sequence>MKSLPFSSLLLGLAPFVLAACGGGDASPESPDVGPSAACVALGCAADQKICVEDGAGARCEGCPSGQHAASSGTCEKLIGTPLAHTFAEFTVEAGQEIKGLCQSVTLNNATEIWVNAVELRQNESSHHSNWTFVPSDKFDGPDGVWKCAERDYDQVAAALVGGVIYAQSTQTEREVQKFPDGVAVRIPPYSRIIGDVHLLNTSQAPVTGTLTLTLYGVPKEEVKHKLTPFHLDYHGLAIPPHAKSRFYGECALEGPFAASGNTFDQKVYYILPHTHAMAKRFFLEILGGPRDGETILELSAYNGEAHGRVYEKPIDMTGAEGYRFGCEYDNPRDETVSWGFGDQEMCELLGFAEGNVAFESVVSSAQEVGADGDLRLFSAPCVTYAFPWDHDKPGGPPPP</sequence>
<dbReference type="GO" id="GO:0016715">
    <property type="term" value="F:oxidoreductase activity, acting on paired donors, with incorporation or reduction of molecular oxygen, reduced ascorbate as one donor, and incorporation of one atom of oxygen"/>
    <property type="evidence" value="ECO:0007669"/>
    <property type="project" value="InterPro"/>
</dbReference>
<evidence type="ECO:0000313" key="3">
    <source>
        <dbReference type="Proteomes" id="UP000309215"/>
    </source>
</evidence>
<dbReference type="Gene3D" id="2.60.120.230">
    <property type="match status" value="1"/>
</dbReference>
<evidence type="ECO:0000256" key="1">
    <source>
        <dbReference type="SAM" id="SignalP"/>
    </source>
</evidence>
<organism evidence="2 3">
    <name type="scientific">Polyangium fumosum</name>
    <dbReference type="NCBI Taxonomy" id="889272"/>
    <lineage>
        <taxon>Bacteria</taxon>
        <taxon>Pseudomonadati</taxon>
        <taxon>Myxococcota</taxon>
        <taxon>Polyangia</taxon>
        <taxon>Polyangiales</taxon>
        <taxon>Polyangiaceae</taxon>
        <taxon>Polyangium</taxon>
    </lineage>
</organism>
<protein>
    <recommendedName>
        <fullName evidence="4">Copper type II ascorbate-dependent monooxygenase C-terminal domain-containing protein</fullName>
    </recommendedName>
</protein>
<accession>A0A4V5PLU3</accession>
<dbReference type="RefSeq" id="WP_136933243.1">
    <property type="nucleotide sequence ID" value="NZ_SSMQ01000045.1"/>
</dbReference>
<reference evidence="2 3" key="1">
    <citation type="submission" date="2019-04" db="EMBL/GenBank/DDBJ databases">
        <authorList>
            <person name="Li Y."/>
            <person name="Wang J."/>
        </authorList>
    </citation>
    <scope>NUCLEOTIDE SEQUENCE [LARGE SCALE GENOMIC DNA]</scope>
    <source>
        <strain evidence="2 3">DSM 14668</strain>
    </source>
</reference>
<feature type="signal peptide" evidence="1">
    <location>
        <begin position="1"/>
        <end position="19"/>
    </location>
</feature>
<keyword evidence="1" id="KW-0732">Signal</keyword>
<feature type="chain" id="PRO_5020991007" description="Copper type II ascorbate-dependent monooxygenase C-terminal domain-containing protein" evidence="1">
    <location>
        <begin position="20"/>
        <end position="400"/>
    </location>
</feature>
<dbReference type="InterPro" id="IPR014784">
    <property type="entry name" value="Cu2_ascorb_mOase-like_C"/>
</dbReference>
<name>A0A4V5PLU3_9BACT</name>
<proteinExistence type="predicted"/>
<dbReference type="AlphaFoldDB" id="A0A4V5PLU3"/>
<gene>
    <name evidence="2" type="ORF">E8A74_33850</name>
</gene>
<keyword evidence="3" id="KW-1185">Reference proteome</keyword>
<dbReference type="OrthoDB" id="5495521at2"/>
<dbReference type="PROSITE" id="PS51257">
    <property type="entry name" value="PROKAR_LIPOPROTEIN"/>
    <property type="match status" value="1"/>
</dbReference>
<dbReference type="Proteomes" id="UP000309215">
    <property type="component" value="Unassembled WGS sequence"/>
</dbReference>
<evidence type="ECO:0000313" key="2">
    <source>
        <dbReference type="EMBL" id="TKD00690.1"/>
    </source>
</evidence>